<keyword evidence="9 12" id="KW-0472">Membrane</keyword>
<evidence type="ECO:0000313" key="14">
    <source>
        <dbReference type="EMBL" id="OJJ49302.1"/>
    </source>
</evidence>
<organism evidence="14 15">
    <name type="scientific">Penicilliopsis zonata CBS 506.65</name>
    <dbReference type="NCBI Taxonomy" id="1073090"/>
    <lineage>
        <taxon>Eukaryota</taxon>
        <taxon>Fungi</taxon>
        <taxon>Dikarya</taxon>
        <taxon>Ascomycota</taxon>
        <taxon>Pezizomycotina</taxon>
        <taxon>Eurotiomycetes</taxon>
        <taxon>Eurotiomycetidae</taxon>
        <taxon>Eurotiales</taxon>
        <taxon>Aspergillaceae</taxon>
        <taxon>Penicilliopsis</taxon>
    </lineage>
</organism>
<dbReference type="UniPathway" id="UPA00378"/>
<evidence type="ECO:0000256" key="13">
    <source>
        <dbReference type="SAM" id="SignalP"/>
    </source>
</evidence>
<accession>A0A1L9SPX0</accession>
<dbReference type="Pfam" id="PF03901">
    <property type="entry name" value="Glyco_transf_22"/>
    <property type="match status" value="1"/>
</dbReference>
<dbReference type="PANTHER" id="PTHR22760:SF1">
    <property type="entry name" value="DOL-P-MAN:MAN(7)GLCNAC(2)-PP-DOL ALPHA-1,6-MANNOSYLTRANSFERASE"/>
    <property type="match status" value="1"/>
</dbReference>
<dbReference type="GO" id="GO:0005789">
    <property type="term" value="C:endoplasmic reticulum membrane"/>
    <property type="evidence" value="ECO:0007669"/>
    <property type="project" value="UniProtKB-SubCell"/>
</dbReference>
<dbReference type="PANTHER" id="PTHR22760">
    <property type="entry name" value="GLYCOSYLTRANSFERASE"/>
    <property type="match status" value="1"/>
</dbReference>
<dbReference type="GO" id="GO:0052917">
    <property type="term" value="F:dol-P-Man:Man(7)GlcNAc(2)-PP-Dol alpha-1,6-mannosyltransferase activity"/>
    <property type="evidence" value="ECO:0007669"/>
    <property type="project" value="UniProtKB-EC"/>
</dbReference>
<evidence type="ECO:0000313" key="15">
    <source>
        <dbReference type="Proteomes" id="UP000184188"/>
    </source>
</evidence>
<feature type="transmembrane region" description="Helical" evidence="12">
    <location>
        <begin position="376"/>
        <end position="401"/>
    </location>
</feature>
<protein>
    <recommendedName>
        <fullName evidence="12">Mannosyltransferase</fullName>
        <ecNumber evidence="12">2.4.1.-</ecNumber>
    </recommendedName>
</protein>
<dbReference type="EMBL" id="KV878338">
    <property type="protein sequence ID" value="OJJ49302.1"/>
    <property type="molecule type" value="Genomic_DNA"/>
</dbReference>
<sequence length="565" mass="62465">MRSIPLLLALTAFPALILLHLLAAPYTKVEESFHVQATHDILSYGISGGNTQAYLREHYDHFIFPGAVPRTFVGAVFLALLAKPVIFLTELDQQVLGTPLTQKDNPYDRLCSDLSLSVRGILGMFNAVALMVYASGVQRAYGYTSALWYVAFQASQFHVLFYASRPLSNMFAFGLTTLALRYLLPEQIPAETYKTRCRASLFLLTVAGIIFRSELALLLGAETVVLFATGRISIAREIIPAGALGLLVGLSTTVLVDSFFWQQYPLWPELAAFKFNVLAGQASAWGTHPWHFYFSNALPRLLSNPAAIFLALPWALLHPAMRTSSLFTVLPCLAFVALYSLQPHKEWRFIVYVVPPLTSTAARAAAYLWTRRGKSMLYALVSAGLVLSTLGSLALSTLILLPSSAANYPGGLALRTLHEYANASKGLGNSPASVYLGNLACQTGVTRFNQLPTWRYDKTEDDTQKAEATFWSQFDYALIEPGEESLLLSDTSSWHQIRTIDGFAGLKIVRPGEPVAGTIESGVIRRLLGEDALKAWESASDVLRRVLRGYWVELRMEPRIKIMQR</sequence>
<feature type="transmembrane region" description="Helical" evidence="12">
    <location>
        <begin position="204"/>
        <end position="229"/>
    </location>
</feature>
<dbReference type="GeneID" id="34611103"/>
<comment type="pathway">
    <text evidence="2">Protein modification; protein glycosylation.</text>
</comment>
<dbReference type="VEuPathDB" id="FungiDB:ASPZODRAFT_140213"/>
<keyword evidence="13" id="KW-0732">Signal</keyword>
<feature type="transmembrane region" description="Helical" evidence="12">
    <location>
        <begin position="324"/>
        <end position="341"/>
    </location>
</feature>
<evidence type="ECO:0000256" key="7">
    <source>
        <dbReference type="ARBA" id="ARBA00022824"/>
    </source>
</evidence>
<evidence type="ECO:0000256" key="5">
    <source>
        <dbReference type="ARBA" id="ARBA00022679"/>
    </source>
</evidence>
<comment type="catalytic activity">
    <reaction evidence="11">
        <text>an alpha-D-Man-(1-&gt;2)-alpha-D-Man-(1-&gt;2)-alpha-D-Man-(1-&gt;3)-[alpha-D-Man-(1-&gt;2)-alpha-D-Man-(1-&gt;3)-alpha-D-Man-(1-&gt;6)]-beta-D-Man-(1-&gt;4)-beta-D-GlcNAc-(1-&gt;4)-alpha-D-GlcNAc-diphospho-di-trans,poly-cis-dolichol + a di-trans,poly-cis-dolichyl beta-D-mannosyl phosphate = an alpha-D-Man-(1-&gt;2)-alpha-D-Man-(1-&gt;2)-alpha-D-Man-(1-&gt;3)-[alpha-D-Man-(1-&gt;2)-alpha-D-Man-(1-&gt;3)-[alpha-D-Man-(1-&gt;6)]-alpha-D-Man-(1-&gt;6)]-beta-D-Man-(1-&gt;4)-beta-D-GlcNAc-(1-&gt;4)-alpha-D-GlcNAc-diphospho-di-trans,poly-cis-dolichol + a di-trans,poly-cis-dolichyl phosphate + H(+)</text>
        <dbReference type="Rhea" id="RHEA:29535"/>
        <dbReference type="Rhea" id="RHEA-COMP:19498"/>
        <dbReference type="Rhea" id="RHEA-COMP:19501"/>
        <dbReference type="Rhea" id="RHEA-COMP:19518"/>
        <dbReference type="Rhea" id="RHEA-COMP:19519"/>
        <dbReference type="ChEBI" id="CHEBI:15378"/>
        <dbReference type="ChEBI" id="CHEBI:57683"/>
        <dbReference type="ChEBI" id="CHEBI:58211"/>
        <dbReference type="ChEBI" id="CHEBI:132517"/>
        <dbReference type="ChEBI" id="CHEBI:132519"/>
        <dbReference type="EC" id="2.4.1.260"/>
    </reaction>
    <physiologicalReaction direction="left-to-right" evidence="11">
        <dbReference type="Rhea" id="RHEA:29536"/>
    </physiologicalReaction>
</comment>
<keyword evidence="8 12" id="KW-1133">Transmembrane helix</keyword>
<evidence type="ECO:0000256" key="1">
    <source>
        <dbReference type="ARBA" id="ARBA00004477"/>
    </source>
</evidence>
<keyword evidence="5" id="KW-0808">Transferase</keyword>
<dbReference type="STRING" id="1073090.A0A1L9SPX0"/>
<evidence type="ECO:0000256" key="4">
    <source>
        <dbReference type="ARBA" id="ARBA00022676"/>
    </source>
</evidence>
<reference evidence="15" key="1">
    <citation type="journal article" date="2017" name="Genome Biol.">
        <title>Comparative genomics reveals high biological diversity and specific adaptations in the industrially and medically important fungal genus Aspergillus.</title>
        <authorList>
            <person name="de Vries R.P."/>
            <person name="Riley R."/>
            <person name="Wiebenga A."/>
            <person name="Aguilar-Osorio G."/>
            <person name="Amillis S."/>
            <person name="Uchima C.A."/>
            <person name="Anderluh G."/>
            <person name="Asadollahi M."/>
            <person name="Askin M."/>
            <person name="Barry K."/>
            <person name="Battaglia E."/>
            <person name="Bayram O."/>
            <person name="Benocci T."/>
            <person name="Braus-Stromeyer S.A."/>
            <person name="Caldana C."/>
            <person name="Canovas D."/>
            <person name="Cerqueira G.C."/>
            <person name="Chen F."/>
            <person name="Chen W."/>
            <person name="Choi C."/>
            <person name="Clum A."/>
            <person name="Dos Santos R.A."/>
            <person name="Damasio A.R."/>
            <person name="Diallinas G."/>
            <person name="Emri T."/>
            <person name="Fekete E."/>
            <person name="Flipphi M."/>
            <person name="Freyberg S."/>
            <person name="Gallo A."/>
            <person name="Gournas C."/>
            <person name="Habgood R."/>
            <person name="Hainaut M."/>
            <person name="Harispe M.L."/>
            <person name="Henrissat B."/>
            <person name="Hilden K.S."/>
            <person name="Hope R."/>
            <person name="Hossain A."/>
            <person name="Karabika E."/>
            <person name="Karaffa L."/>
            <person name="Karanyi Z."/>
            <person name="Krasevec N."/>
            <person name="Kuo A."/>
            <person name="Kusch H."/>
            <person name="LaButti K."/>
            <person name="Lagendijk E.L."/>
            <person name="Lapidus A."/>
            <person name="Levasseur A."/>
            <person name="Lindquist E."/>
            <person name="Lipzen A."/>
            <person name="Logrieco A.F."/>
            <person name="MacCabe A."/>
            <person name="Maekelae M.R."/>
            <person name="Malavazi I."/>
            <person name="Melin P."/>
            <person name="Meyer V."/>
            <person name="Mielnichuk N."/>
            <person name="Miskei M."/>
            <person name="Molnar A.P."/>
            <person name="Mule G."/>
            <person name="Ngan C.Y."/>
            <person name="Orejas M."/>
            <person name="Orosz E."/>
            <person name="Ouedraogo J.P."/>
            <person name="Overkamp K.M."/>
            <person name="Park H.-S."/>
            <person name="Perrone G."/>
            <person name="Piumi F."/>
            <person name="Punt P.J."/>
            <person name="Ram A.F."/>
            <person name="Ramon A."/>
            <person name="Rauscher S."/>
            <person name="Record E."/>
            <person name="Riano-Pachon D.M."/>
            <person name="Robert V."/>
            <person name="Roehrig J."/>
            <person name="Ruller R."/>
            <person name="Salamov A."/>
            <person name="Salih N.S."/>
            <person name="Samson R.A."/>
            <person name="Sandor E."/>
            <person name="Sanguinetti M."/>
            <person name="Schuetze T."/>
            <person name="Sepcic K."/>
            <person name="Shelest E."/>
            <person name="Sherlock G."/>
            <person name="Sophianopoulou V."/>
            <person name="Squina F.M."/>
            <person name="Sun H."/>
            <person name="Susca A."/>
            <person name="Todd R.B."/>
            <person name="Tsang A."/>
            <person name="Unkles S.E."/>
            <person name="van de Wiele N."/>
            <person name="van Rossen-Uffink D."/>
            <person name="Oliveira J.V."/>
            <person name="Vesth T.C."/>
            <person name="Visser J."/>
            <person name="Yu J.-H."/>
            <person name="Zhou M."/>
            <person name="Andersen M.R."/>
            <person name="Archer D.B."/>
            <person name="Baker S.E."/>
            <person name="Benoit I."/>
            <person name="Brakhage A.A."/>
            <person name="Braus G.H."/>
            <person name="Fischer R."/>
            <person name="Frisvad J.C."/>
            <person name="Goldman G.H."/>
            <person name="Houbraken J."/>
            <person name="Oakley B."/>
            <person name="Pocsi I."/>
            <person name="Scazzocchio C."/>
            <person name="Seiboth B."/>
            <person name="vanKuyk P.A."/>
            <person name="Wortman J."/>
            <person name="Dyer P.S."/>
            <person name="Grigoriev I.V."/>
        </authorList>
    </citation>
    <scope>NUCLEOTIDE SEQUENCE [LARGE SCALE GENOMIC DNA]</scope>
    <source>
        <strain evidence="15">CBS 506.65</strain>
    </source>
</reference>
<dbReference type="GO" id="GO:0006487">
    <property type="term" value="P:protein N-linked glycosylation"/>
    <property type="evidence" value="ECO:0007669"/>
    <property type="project" value="TreeGrafter"/>
</dbReference>
<dbReference type="InterPro" id="IPR005599">
    <property type="entry name" value="GPI_mannosylTrfase"/>
</dbReference>
<proteinExistence type="inferred from homology"/>
<evidence type="ECO:0000256" key="3">
    <source>
        <dbReference type="ARBA" id="ARBA00007063"/>
    </source>
</evidence>
<comment type="subcellular location">
    <subcellularLocation>
        <location evidence="1 12">Endoplasmic reticulum membrane</location>
        <topology evidence="1 12">Multi-pass membrane protein</topology>
    </subcellularLocation>
</comment>
<comment type="function">
    <text evidence="10">Mannosyltransferase that operates in the biosynthetic pathway of dolichol-linked oligosaccharides, the glycan precursors employed in protein asparagine (N)-glycosylation. The assembly of dolichol-linked oligosaccharides begins on the cytosolic side of the endoplasmic reticulum membrane and finishes in its lumen. The sequential addition of sugars to dolichol pyrophosphate produces dolichol-linked oligosaccharides containing fourteen sugars, including two GlcNAcs, nine mannoses and three glucoses. Once assembled, the oligosaccharide is transferred from the lipid to nascent proteins by oligosaccharyltransferases. In the lumen of the endoplasmic reticulum, adds the eighth mannose residue in an alpha-1,6 linkage onto Man(7)GlcNAc(2)-PP-dolichol to produce Man(8)GlcNAc(2)-PP-dolichol.</text>
</comment>
<dbReference type="Proteomes" id="UP000184188">
    <property type="component" value="Unassembled WGS sequence"/>
</dbReference>
<comment type="similarity">
    <text evidence="3 12">Belongs to the glycosyltransferase 22 family.</text>
</comment>
<keyword evidence="6 12" id="KW-0812">Transmembrane</keyword>
<gene>
    <name evidence="14" type="ORF">ASPZODRAFT_140213</name>
</gene>
<feature type="chain" id="PRO_5013313204" description="Mannosyltransferase" evidence="13">
    <location>
        <begin position="24"/>
        <end position="565"/>
    </location>
</feature>
<feature type="transmembrane region" description="Helical" evidence="12">
    <location>
        <begin position="116"/>
        <end position="134"/>
    </location>
</feature>
<evidence type="ECO:0000256" key="12">
    <source>
        <dbReference type="RuleBase" id="RU363075"/>
    </source>
</evidence>
<evidence type="ECO:0000256" key="9">
    <source>
        <dbReference type="ARBA" id="ARBA00023136"/>
    </source>
</evidence>
<evidence type="ECO:0000256" key="6">
    <source>
        <dbReference type="ARBA" id="ARBA00022692"/>
    </source>
</evidence>
<evidence type="ECO:0000256" key="8">
    <source>
        <dbReference type="ARBA" id="ARBA00022989"/>
    </source>
</evidence>
<feature type="transmembrane region" description="Helical" evidence="12">
    <location>
        <begin position="241"/>
        <end position="261"/>
    </location>
</feature>
<keyword evidence="15" id="KW-1185">Reference proteome</keyword>
<evidence type="ECO:0000256" key="11">
    <source>
        <dbReference type="ARBA" id="ARBA00048899"/>
    </source>
</evidence>
<feature type="transmembrane region" description="Helical" evidence="12">
    <location>
        <begin position="167"/>
        <end position="184"/>
    </location>
</feature>
<dbReference type="AlphaFoldDB" id="A0A1L9SPX0"/>
<feature type="signal peptide" evidence="13">
    <location>
        <begin position="1"/>
        <end position="23"/>
    </location>
</feature>
<evidence type="ECO:0000256" key="10">
    <source>
        <dbReference type="ARBA" id="ARBA00044721"/>
    </source>
</evidence>
<keyword evidence="7 12" id="KW-0256">Endoplasmic reticulum</keyword>
<feature type="transmembrane region" description="Helical" evidence="12">
    <location>
        <begin position="62"/>
        <end position="82"/>
    </location>
</feature>
<dbReference type="EC" id="2.4.1.-" evidence="12"/>
<name>A0A1L9SPX0_9EURO</name>
<evidence type="ECO:0000256" key="2">
    <source>
        <dbReference type="ARBA" id="ARBA00004922"/>
    </source>
</evidence>
<keyword evidence="4 12" id="KW-0328">Glycosyltransferase</keyword>
<dbReference type="RefSeq" id="XP_022583812.1">
    <property type="nucleotide sequence ID" value="XM_022724638.1"/>
</dbReference>
<dbReference type="OrthoDB" id="19039at2759"/>